<proteinExistence type="predicted"/>
<dbReference type="OMA" id="HITTRSM"/>
<reference evidence="1" key="1">
    <citation type="submission" date="2021-01" db="EMBL/GenBank/DDBJ databases">
        <authorList>
            <consortium name="Genoscope - CEA"/>
            <person name="William W."/>
        </authorList>
    </citation>
    <scope>NUCLEOTIDE SEQUENCE</scope>
</reference>
<evidence type="ECO:0000313" key="1">
    <source>
        <dbReference type="EMBL" id="CAD8049250.1"/>
    </source>
</evidence>
<comment type="caution">
    <text evidence="1">The sequence shown here is derived from an EMBL/GenBank/DDBJ whole genome shotgun (WGS) entry which is preliminary data.</text>
</comment>
<dbReference type="Proteomes" id="UP000688137">
    <property type="component" value="Unassembled WGS sequence"/>
</dbReference>
<dbReference type="EMBL" id="CAJJDM010000010">
    <property type="protein sequence ID" value="CAD8049250.1"/>
    <property type="molecule type" value="Genomic_DNA"/>
</dbReference>
<name>A0A8S1K154_PARPR</name>
<protein>
    <submittedName>
        <fullName evidence="1">Uncharacterized protein</fullName>
    </submittedName>
</protein>
<evidence type="ECO:0000313" key="2">
    <source>
        <dbReference type="Proteomes" id="UP000688137"/>
    </source>
</evidence>
<sequence length="210" mass="24586">MKKIFPSNTQNGILIVDPDQTTVQRLHQSQTSKANFSVVPSEPGQSLYEIIEKNKLQYIEYYGLYTELRLMENMAGLKSMPEKLKLLESFFNMFEEMMQCLNTILNNLILINFTSQDFKQIYNTTPENVANTLFKDIKTLEGLHLELQYQSSLRYLETVLEALDFNPDQSKKLYQLDVKQWSSQCYAHLNQHITTRSMKVRDKTRCCCKV</sequence>
<keyword evidence="2" id="KW-1185">Reference proteome</keyword>
<accession>A0A8S1K154</accession>
<organism evidence="1 2">
    <name type="scientific">Paramecium primaurelia</name>
    <dbReference type="NCBI Taxonomy" id="5886"/>
    <lineage>
        <taxon>Eukaryota</taxon>
        <taxon>Sar</taxon>
        <taxon>Alveolata</taxon>
        <taxon>Ciliophora</taxon>
        <taxon>Intramacronucleata</taxon>
        <taxon>Oligohymenophorea</taxon>
        <taxon>Peniculida</taxon>
        <taxon>Parameciidae</taxon>
        <taxon>Paramecium</taxon>
    </lineage>
</organism>
<dbReference type="AlphaFoldDB" id="A0A8S1K154"/>
<gene>
    <name evidence="1" type="ORF">PPRIM_AZ9-3.1.T0130364</name>
</gene>